<proteinExistence type="predicted"/>
<organism evidence="1 2">
    <name type="scientific">Anopheles quadriannulatus</name>
    <name type="common">Mosquito</name>
    <dbReference type="NCBI Taxonomy" id="34691"/>
    <lineage>
        <taxon>Eukaryota</taxon>
        <taxon>Metazoa</taxon>
        <taxon>Ecdysozoa</taxon>
        <taxon>Arthropoda</taxon>
        <taxon>Hexapoda</taxon>
        <taxon>Insecta</taxon>
        <taxon>Pterygota</taxon>
        <taxon>Neoptera</taxon>
        <taxon>Endopterygota</taxon>
        <taxon>Diptera</taxon>
        <taxon>Nematocera</taxon>
        <taxon>Culicoidea</taxon>
        <taxon>Culicidae</taxon>
        <taxon>Anophelinae</taxon>
        <taxon>Anopheles</taxon>
    </lineage>
</organism>
<accession>A0A182XRF3</accession>
<evidence type="ECO:0000313" key="1">
    <source>
        <dbReference type="EnsemblMetazoa" id="AQUA014427-PA"/>
    </source>
</evidence>
<keyword evidence="2" id="KW-1185">Reference proteome</keyword>
<sequence length="78" mass="8319">SELDVRVQTAGTVEFDFPREKSSELGWCGGKSLAEARLRSLIPLPCAKSCAKGRVAAAAAQQTIKQGGKHFTLMLNAD</sequence>
<evidence type="ECO:0000313" key="2">
    <source>
        <dbReference type="Proteomes" id="UP000076407"/>
    </source>
</evidence>
<name>A0A182XRF3_ANOQN</name>
<dbReference type="EnsemblMetazoa" id="AQUA014427-RA">
    <property type="protein sequence ID" value="AQUA014427-PA"/>
    <property type="gene ID" value="AQUA014427"/>
</dbReference>
<protein>
    <submittedName>
        <fullName evidence="1">Uncharacterized protein</fullName>
    </submittedName>
</protein>
<dbReference type="VEuPathDB" id="VectorBase:AQUA014427"/>
<dbReference type="Proteomes" id="UP000076407">
    <property type="component" value="Unassembled WGS sequence"/>
</dbReference>
<dbReference type="AlphaFoldDB" id="A0A182XRF3"/>
<reference evidence="1" key="1">
    <citation type="submission" date="2020-05" db="UniProtKB">
        <authorList>
            <consortium name="EnsemblMetazoa"/>
        </authorList>
    </citation>
    <scope>IDENTIFICATION</scope>
    <source>
        <strain evidence="1">SANGQUA</strain>
    </source>
</reference>